<keyword evidence="1" id="KW-0067">ATP-binding</keyword>
<protein>
    <submittedName>
        <fullName evidence="1">Putative ABC transporter ATP-binding protein HI_1467</fullName>
    </submittedName>
</protein>
<reference evidence="1" key="1">
    <citation type="submission" date="2015-07" db="EMBL/GenBank/DDBJ databases">
        <title>Transcriptome Assembly of Anthurium amnicola.</title>
        <authorList>
            <person name="Suzuki J."/>
        </authorList>
    </citation>
    <scope>NUCLEOTIDE SEQUENCE</scope>
</reference>
<evidence type="ECO:0000313" key="1">
    <source>
        <dbReference type="EMBL" id="JAT47083.1"/>
    </source>
</evidence>
<dbReference type="EMBL" id="GDJX01020853">
    <property type="protein sequence ID" value="JAT47083.1"/>
    <property type="molecule type" value="Transcribed_RNA"/>
</dbReference>
<feature type="non-terminal residue" evidence="1">
    <location>
        <position position="1"/>
    </location>
</feature>
<dbReference type="GO" id="GO:0005524">
    <property type="term" value="F:ATP binding"/>
    <property type="evidence" value="ECO:0007669"/>
    <property type="project" value="UniProtKB-KW"/>
</dbReference>
<keyword evidence="1" id="KW-0547">Nucleotide-binding</keyword>
<dbReference type="AlphaFoldDB" id="A0A1D1XXG6"/>
<organism evidence="1">
    <name type="scientific">Anthurium amnicola</name>
    <dbReference type="NCBI Taxonomy" id="1678845"/>
    <lineage>
        <taxon>Eukaryota</taxon>
        <taxon>Viridiplantae</taxon>
        <taxon>Streptophyta</taxon>
        <taxon>Embryophyta</taxon>
        <taxon>Tracheophyta</taxon>
        <taxon>Spermatophyta</taxon>
        <taxon>Magnoliopsida</taxon>
        <taxon>Liliopsida</taxon>
        <taxon>Araceae</taxon>
        <taxon>Pothoideae</taxon>
        <taxon>Potheae</taxon>
        <taxon>Anthurium</taxon>
    </lineage>
</organism>
<accession>A0A1D1XXG6</accession>
<sequence>GNERKMPRGGCRVRVVAPFSPHRRRTAAAMATLFVRSSNTSLRARPSPPSILHLVLFRHRQLANYPLLAGAQPLPGPSIAGKLLDRCLLLGGVARSFPVKMRAMPHVGRSISGMPEKTTNKQVEYDDHVWKEIRMQTNDLHALSEKSEAYSKVKKHVKMYNLLKHADSFDKIIDSDELFQTCCPLLGRSNLWQLLVFNRRVQMAFLCYIQLSVFREYLVKYCSHSEYEEQKIWLFKKMFPETMRCTLNMFSQEYYERCIRFRYKELPEWFKDELLREIVKKKEEVRSVYRKDIADNIMQEIEDDVIERMNGIIVTNGDPDVQFILA</sequence>
<name>A0A1D1XXG6_9ARAE</name>
<gene>
    <name evidence="1" type="primary">HI_1467</name>
    <name evidence="1" type="ORF">g.21018</name>
</gene>
<proteinExistence type="predicted"/>